<proteinExistence type="predicted"/>
<accession>A0A9X2TGH2</accession>
<reference evidence="2" key="1">
    <citation type="submission" date="2022-08" db="EMBL/GenBank/DDBJ databases">
        <title>Genomic Encyclopedia of Type Strains, Phase V (KMG-V): Genome sequencing to study the core and pangenomes of soil and plant-associated prokaryotes.</title>
        <authorList>
            <person name="Whitman W."/>
        </authorList>
    </citation>
    <scope>NUCLEOTIDE SEQUENCE</scope>
    <source>
        <strain evidence="2">SP3049</strain>
    </source>
</reference>
<keyword evidence="1" id="KW-0472">Membrane</keyword>
<dbReference type="EMBL" id="JANUAE010000015">
    <property type="protein sequence ID" value="MCS3711625.1"/>
    <property type="molecule type" value="Genomic_DNA"/>
</dbReference>
<sequence>MVLEDTDVEWTYQGITYRRTLREGYEFRPGAWLLVALFLAMIFHPLALWQASALHDYLYDEMEEDPKNAVPRVVADAAMLADDTDPYWLKTAAWGFVRLVGWAPWIGGT</sequence>
<evidence type="ECO:0000256" key="1">
    <source>
        <dbReference type="SAM" id="Phobius"/>
    </source>
</evidence>
<keyword evidence="1" id="KW-1133">Transmembrane helix</keyword>
<comment type="caution">
    <text evidence="2">The sequence shown here is derived from an EMBL/GenBank/DDBJ whole genome shotgun (WGS) entry which is preliminary data.</text>
</comment>
<dbReference type="AlphaFoldDB" id="A0A9X2TGH2"/>
<feature type="transmembrane region" description="Helical" evidence="1">
    <location>
        <begin position="30"/>
        <end position="49"/>
    </location>
</feature>
<dbReference type="RefSeq" id="WP_259124482.1">
    <property type="nucleotide sequence ID" value="NZ_JANUAE010000015.1"/>
</dbReference>
<gene>
    <name evidence="2" type="ORF">GGP61_003258</name>
</gene>
<keyword evidence="1" id="KW-0812">Transmembrane</keyword>
<protein>
    <recommendedName>
        <fullName evidence="4">DUF1353 domain-containing protein</fullName>
    </recommendedName>
</protein>
<evidence type="ECO:0008006" key="4">
    <source>
        <dbReference type="Google" id="ProtNLM"/>
    </source>
</evidence>
<name>A0A9X2TGH2_9BACT</name>
<evidence type="ECO:0000313" key="3">
    <source>
        <dbReference type="Proteomes" id="UP001155057"/>
    </source>
</evidence>
<evidence type="ECO:0000313" key="2">
    <source>
        <dbReference type="EMBL" id="MCS3711625.1"/>
    </source>
</evidence>
<dbReference type="Proteomes" id="UP001155057">
    <property type="component" value="Unassembled WGS sequence"/>
</dbReference>
<organism evidence="2 3">
    <name type="scientific">Salinibacter ruber</name>
    <dbReference type="NCBI Taxonomy" id="146919"/>
    <lineage>
        <taxon>Bacteria</taxon>
        <taxon>Pseudomonadati</taxon>
        <taxon>Rhodothermota</taxon>
        <taxon>Rhodothermia</taxon>
        <taxon>Rhodothermales</taxon>
        <taxon>Salinibacteraceae</taxon>
        <taxon>Salinibacter</taxon>
    </lineage>
</organism>